<evidence type="ECO:0000256" key="8">
    <source>
        <dbReference type="SAM" id="Phobius"/>
    </source>
</evidence>
<dbReference type="OrthoDB" id="8579878at2"/>
<keyword evidence="4 8" id="KW-0812">Transmembrane</keyword>
<evidence type="ECO:0000256" key="5">
    <source>
        <dbReference type="ARBA" id="ARBA00022989"/>
    </source>
</evidence>
<comment type="subcellular location">
    <subcellularLocation>
        <location evidence="1">Cell membrane</location>
        <topology evidence="1">Multi-pass membrane protein</topology>
    </subcellularLocation>
</comment>
<reference evidence="9" key="1">
    <citation type="submission" date="2021-02" db="EMBL/GenBank/DDBJ databases">
        <title>Strain Y2R2, a novel species of the genus Halomonas.</title>
        <authorList>
            <person name="Huang H."/>
        </authorList>
    </citation>
    <scope>NUCLEOTIDE SEQUENCE</scope>
    <source>
        <strain evidence="9">Y2R2</strain>
    </source>
</reference>
<dbReference type="PANTHER" id="PTHR23517">
    <property type="entry name" value="RESISTANCE PROTEIN MDTM, PUTATIVE-RELATED-RELATED"/>
    <property type="match status" value="1"/>
</dbReference>
<feature type="transmembrane region" description="Helical" evidence="8">
    <location>
        <begin position="86"/>
        <end position="104"/>
    </location>
</feature>
<gene>
    <name evidence="9" type="ORF">E4T21_15010</name>
</gene>
<feature type="transmembrane region" description="Helical" evidence="8">
    <location>
        <begin position="143"/>
        <end position="162"/>
    </location>
</feature>
<keyword evidence="10" id="KW-1185">Reference proteome</keyword>
<keyword evidence="6 8" id="KW-0472">Membrane</keyword>
<accession>A0A5C1NG94</accession>
<dbReference type="EMBL" id="CP038437">
    <property type="protein sequence ID" value="QEM82712.1"/>
    <property type="molecule type" value="Genomic_DNA"/>
</dbReference>
<feature type="transmembrane region" description="Helical" evidence="8">
    <location>
        <begin position="174"/>
        <end position="193"/>
    </location>
</feature>
<feature type="transmembrane region" description="Helical" evidence="8">
    <location>
        <begin position="303"/>
        <end position="322"/>
    </location>
</feature>
<evidence type="ECO:0000256" key="7">
    <source>
        <dbReference type="SAM" id="MobiDB-lite"/>
    </source>
</evidence>
<organism evidence="9 10">
    <name type="scientific">Halomonas binhaiensis</name>
    <dbReference type="NCBI Taxonomy" id="2562282"/>
    <lineage>
        <taxon>Bacteria</taxon>
        <taxon>Pseudomonadati</taxon>
        <taxon>Pseudomonadota</taxon>
        <taxon>Gammaproteobacteria</taxon>
        <taxon>Oceanospirillales</taxon>
        <taxon>Halomonadaceae</taxon>
        <taxon>Halomonas</taxon>
    </lineage>
</organism>
<dbReference type="InterPro" id="IPR011701">
    <property type="entry name" value="MFS"/>
</dbReference>
<protein>
    <submittedName>
        <fullName evidence="9">MFS transporter</fullName>
    </submittedName>
</protein>
<feature type="compositionally biased region" description="Polar residues" evidence="7">
    <location>
        <begin position="415"/>
        <end position="426"/>
    </location>
</feature>
<evidence type="ECO:0000256" key="1">
    <source>
        <dbReference type="ARBA" id="ARBA00004651"/>
    </source>
</evidence>
<evidence type="ECO:0000313" key="10">
    <source>
        <dbReference type="Proteomes" id="UP000324285"/>
    </source>
</evidence>
<feature type="transmembrane region" description="Helical" evidence="8">
    <location>
        <begin position="343"/>
        <end position="366"/>
    </location>
</feature>
<dbReference type="AlphaFoldDB" id="A0A5C1NG94"/>
<evidence type="ECO:0000256" key="3">
    <source>
        <dbReference type="ARBA" id="ARBA00022475"/>
    </source>
</evidence>
<dbReference type="PANTHER" id="PTHR23517:SF3">
    <property type="entry name" value="INTEGRAL MEMBRANE TRANSPORT PROTEIN"/>
    <property type="match status" value="1"/>
</dbReference>
<feature type="region of interest" description="Disordered" evidence="7">
    <location>
        <begin position="401"/>
        <end position="426"/>
    </location>
</feature>
<feature type="transmembrane region" description="Helical" evidence="8">
    <location>
        <begin position="372"/>
        <end position="390"/>
    </location>
</feature>
<dbReference type="Gene3D" id="1.20.1250.20">
    <property type="entry name" value="MFS general substrate transporter like domains"/>
    <property type="match status" value="1"/>
</dbReference>
<name>A0A5C1NG94_9GAMM</name>
<proteinExistence type="predicted"/>
<dbReference type="SUPFAM" id="SSF103473">
    <property type="entry name" value="MFS general substrate transporter"/>
    <property type="match status" value="1"/>
</dbReference>
<dbReference type="Pfam" id="PF07690">
    <property type="entry name" value="MFS_1"/>
    <property type="match status" value="1"/>
</dbReference>
<dbReference type="GO" id="GO:0005886">
    <property type="term" value="C:plasma membrane"/>
    <property type="evidence" value="ECO:0007669"/>
    <property type="project" value="UniProtKB-SubCell"/>
</dbReference>
<evidence type="ECO:0000313" key="9">
    <source>
        <dbReference type="EMBL" id="QEM82712.1"/>
    </source>
</evidence>
<feature type="transmembrane region" description="Helical" evidence="8">
    <location>
        <begin position="218"/>
        <end position="235"/>
    </location>
</feature>
<feature type="transmembrane region" description="Helical" evidence="8">
    <location>
        <begin position="110"/>
        <end position="131"/>
    </location>
</feature>
<evidence type="ECO:0000256" key="4">
    <source>
        <dbReference type="ARBA" id="ARBA00022692"/>
    </source>
</evidence>
<keyword evidence="3" id="KW-1003">Cell membrane</keyword>
<sequence length="426" mass="46118">MSPSADLSSTLSGSTTRHQIALIGVTAIAVVSDAALLPFAPQVLGQRFGVENDLLVGTFLALSTLVVLLALPLWARVEKRWGTLQLLLVTQTVACLLGLACAEVESLTAFWWLAMAMFVAKASYLLVYPWLMRMARDEHQASIIGVLAVVVHIGGIVGALAGGLLLEAFSAADIFRLMAAGDALQVLVCVWLLRRGLASLNSTPVTATPASLPPRSRAMWRLGIMMLLFYFSITLPRPFLARYWMELSGYPSELLAGVVFAIPAMLAVLLLWRDHRLGNNGHAIVRPLLIGILGLLLEAHGDIAMLLIGRVLFGWALFRLTVRLEVRMFRLSHPDRYARDFSLLHLFQGGGALLAALCAGLIQQLLGPTSPFLVAALGLLCCALLCPWLLGPRQTMTPDTSTDHAITLDPDASSDRTVTTDQLARN</sequence>
<evidence type="ECO:0000256" key="6">
    <source>
        <dbReference type="ARBA" id="ARBA00023136"/>
    </source>
</evidence>
<evidence type="ECO:0000256" key="2">
    <source>
        <dbReference type="ARBA" id="ARBA00022448"/>
    </source>
</evidence>
<feature type="transmembrane region" description="Helical" evidence="8">
    <location>
        <begin position="279"/>
        <end position="297"/>
    </location>
</feature>
<feature type="transmembrane region" description="Helical" evidence="8">
    <location>
        <begin position="255"/>
        <end position="272"/>
    </location>
</feature>
<keyword evidence="2" id="KW-0813">Transport</keyword>
<dbReference type="GO" id="GO:0022857">
    <property type="term" value="F:transmembrane transporter activity"/>
    <property type="evidence" value="ECO:0007669"/>
    <property type="project" value="InterPro"/>
</dbReference>
<feature type="transmembrane region" description="Helical" evidence="8">
    <location>
        <begin position="20"/>
        <end position="39"/>
    </location>
</feature>
<dbReference type="InterPro" id="IPR050171">
    <property type="entry name" value="MFS_Transporters"/>
</dbReference>
<dbReference type="Proteomes" id="UP000324285">
    <property type="component" value="Chromosome"/>
</dbReference>
<dbReference type="KEGG" id="hbh:E4T21_15010"/>
<keyword evidence="5 8" id="KW-1133">Transmembrane helix</keyword>
<feature type="transmembrane region" description="Helical" evidence="8">
    <location>
        <begin position="54"/>
        <end position="74"/>
    </location>
</feature>
<dbReference type="RefSeq" id="WP_149285835.1">
    <property type="nucleotide sequence ID" value="NZ_CP038437.2"/>
</dbReference>
<dbReference type="InterPro" id="IPR036259">
    <property type="entry name" value="MFS_trans_sf"/>
</dbReference>